<proteinExistence type="inferred from homology"/>
<feature type="binding site" evidence="7">
    <location>
        <position position="133"/>
    </location>
    <ligand>
        <name>FMN</name>
        <dbReference type="ChEBI" id="CHEBI:58210"/>
    </ligand>
</feature>
<evidence type="ECO:0000256" key="4">
    <source>
        <dbReference type="ARBA" id="ARBA00023002"/>
    </source>
</evidence>
<feature type="domain" description="FMN hydroxy acid dehydrogenase" evidence="8">
    <location>
        <begin position="4"/>
        <end position="385"/>
    </location>
</feature>
<dbReference type="PANTHER" id="PTHR10578:SF107">
    <property type="entry name" value="2-HYDROXYACID OXIDASE 1"/>
    <property type="match status" value="1"/>
</dbReference>
<evidence type="ECO:0000313" key="10">
    <source>
        <dbReference type="Proteomes" id="UP000245506"/>
    </source>
</evidence>
<organism evidence="9 10">
    <name type="scientific">Leucothrix arctica</name>
    <dbReference type="NCBI Taxonomy" id="1481894"/>
    <lineage>
        <taxon>Bacteria</taxon>
        <taxon>Pseudomonadati</taxon>
        <taxon>Pseudomonadota</taxon>
        <taxon>Gammaproteobacteria</taxon>
        <taxon>Thiotrichales</taxon>
        <taxon>Thiotrichaceae</taxon>
        <taxon>Leucothrix</taxon>
    </lineage>
</organism>
<dbReference type="PIRSF" id="PIRSF000138">
    <property type="entry name" value="Al-hdrx_acd_dh"/>
    <property type="match status" value="1"/>
</dbReference>
<dbReference type="GO" id="GO:0016491">
    <property type="term" value="F:oxidoreductase activity"/>
    <property type="evidence" value="ECO:0007669"/>
    <property type="project" value="UniProtKB-KW"/>
</dbReference>
<accession>A0A317CPG3</accession>
<dbReference type="InterPro" id="IPR000262">
    <property type="entry name" value="FMN-dep_DH"/>
</dbReference>
<gene>
    <name evidence="9" type="ORF">DKT75_03755</name>
</gene>
<dbReference type="CDD" id="cd02809">
    <property type="entry name" value="alpha_hydroxyacid_oxid_FMN"/>
    <property type="match status" value="1"/>
</dbReference>
<feature type="binding site" evidence="7">
    <location>
        <position position="278"/>
    </location>
    <ligand>
        <name>FMN</name>
        <dbReference type="ChEBI" id="CHEBI:58210"/>
    </ligand>
</feature>
<feature type="binding site" evidence="7">
    <location>
        <position position="30"/>
    </location>
    <ligand>
        <name>glyoxylate</name>
        <dbReference type="ChEBI" id="CHEBI:36655"/>
    </ligand>
</feature>
<sequence>MSHALHIKYPAIADLARQAKRRIPHFAWEYLDSGTGIEDCVPRNRDAFSKVLMTPEFMKGSFEPNVRTRLLGVEYDQPFGVAPVGFTGLMWPEAEKILASACAKHRIPYSLSTVATETPETVGPLSNGMGWFQLYPPHRKALRQDLLKRAKDSGFTTLIVTADVPTGSRRERQTRAGVTVPPKKDLRMIYHAAIRPFWTMATLRYGEPSFRTLEKYLDAKDIQNMTAFMAKELAGTLDWDYLKAVREEWDGPILLKGILSVEQAIQAQQAGLDGVIVSNHGGRQFDAAPASIDMLPLIKAAVGDQMSVLLDSGVRSGLDIARAIALGADFVLMGRPFIYGVAALGEAGGDHTIEILSEDLRNNMIQLGCRNLSELSSRLINTKQTIHK</sequence>
<feature type="binding site" evidence="7">
    <location>
        <position position="280"/>
    </location>
    <ligand>
        <name>glyoxylate</name>
        <dbReference type="ChEBI" id="CHEBI:36655"/>
    </ligand>
</feature>
<dbReference type="Pfam" id="PF01070">
    <property type="entry name" value="FMN_dh"/>
    <property type="match status" value="1"/>
</dbReference>
<feature type="active site" description="Proton acceptor" evidence="6">
    <location>
        <position position="280"/>
    </location>
</feature>
<evidence type="ECO:0000256" key="3">
    <source>
        <dbReference type="ARBA" id="ARBA00022643"/>
    </source>
</evidence>
<feature type="binding site" evidence="7">
    <location>
        <begin position="83"/>
        <end position="85"/>
    </location>
    <ligand>
        <name>FMN</name>
        <dbReference type="ChEBI" id="CHEBI:58210"/>
    </ligand>
</feature>
<dbReference type="OrthoDB" id="9770452at2"/>
<dbReference type="InterPro" id="IPR012133">
    <property type="entry name" value="Alpha-hydoxy_acid_DH_FMN"/>
</dbReference>
<evidence type="ECO:0000256" key="6">
    <source>
        <dbReference type="PIRSR" id="PIRSR000138-1"/>
    </source>
</evidence>
<dbReference type="PANTHER" id="PTHR10578">
    <property type="entry name" value="S -2-HYDROXY-ACID OXIDASE-RELATED"/>
    <property type="match status" value="1"/>
</dbReference>
<dbReference type="InterPro" id="IPR013785">
    <property type="entry name" value="Aldolase_TIM"/>
</dbReference>
<feature type="binding site" evidence="7">
    <location>
        <position position="161"/>
    </location>
    <ligand>
        <name>FMN</name>
        <dbReference type="ChEBI" id="CHEBI:58210"/>
    </ligand>
</feature>
<feature type="binding site" evidence="7">
    <location>
        <begin position="334"/>
        <end position="335"/>
    </location>
    <ligand>
        <name>FMN</name>
        <dbReference type="ChEBI" id="CHEBI:58210"/>
    </ligand>
</feature>
<evidence type="ECO:0000256" key="1">
    <source>
        <dbReference type="ARBA" id="ARBA00001917"/>
    </source>
</evidence>
<dbReference type="RefSeq" id="WP_109822101.1">
    <property type="nucleotide sequence ID" value="NZ_QGKL01000012.1"/>
</dbReference>
<dbReference type="Gene3D" id="3.20.20.70">
    <property type="entry name" value="Aldolase class I"/>
    <property type="match status" value="1"/>
</dbReference>
<keyword evidence="10" id="KW-1185">Reference proteome</keyword>
<keyword evidence="3 7" id="KW-0288">FMN</keyword>
<reference evidence="9 10" key="1">
    <citation type="submission" date="2018-05" db="EMBL/GenBank/DDBJ databases">
        <title>Leucothrix arctica sp. nov., isolated from Arctic seawater.</title>
        <authorList>
            <person name="Choi A."/>
            <person name="Baek K."/>
        </authorList>
    </citation>
    <scope>NUCLEOTIDE SEQUENCE [LARGE SCALE GENOMIC DNA]</scope>
    <source>
        <strain evidence="9 10">IMCC9719</strain>
    </source>
</reference>
<dbReference type="PROSITE" id="PS51349">
    <property type="entry name" value="FMN_HYDROXY_ACID_DH_2"/>
    <property type="match status" value="1"/>
</dbReference>
<feature type="binding site" evidence="7">
    <location>
        <position position="135"/>
    </location>
    <ligand>
        <name>glyoxylate</name>
        <dbReference type="ChEBI" id="CHEBI:36655"/>
    </ligand>
</feature>
<dbReference type="Proteomes" id="UP000245506">
    <property type="component" value="Unassembled WGS sequence"/>
</dbReference>
<evidence type="ECO:0000259" key="8">
    <source>
        <dbReference type="PROSITE" id="PS51349"/>
    </source>
</evidence>
<evidence type="ECO:0000256" key="2">
    <source>
        <dbReference type="ARBA" id="ARBA00022630"/>
    </source>
</evidence>
<comment type="similarity">
    <text evidence="5">Belongs to the FMN-dependent alpha-hydroxy acid dehydrogenase family.</text>
</comment>
<dbReference type="InterPro" id="IPR008259">
    <property type="entry name" value="FMN_hydac_DH_AS"/>
</dbReference>
<comment type="cofactor">
    <cofactor evidence="1">
        <name>FMN</name>
        <dbReference type="ChEBI" id="CHEBI:58210"/>
    </cofactor>
</comment>
<keyword evidence="4" id="KW-0560">Oxidoreductase</keyword>
<feature type="binding site" evidence="7">
    <location>
        <position position="170"/>
    </location>
    <ligand>
        <name>glyoxylate</name>
        <dbReference type="ChEBI" id="CHEBI:36655"/>
    </ligand>
</feature>
<comment type="caution">
    <text evidence="9">The sequence shown here is derived from an EMBL/GenBank/DDBJ whole genome shotgun (WGS) entry which is preliminary data.</text>
</comment>
<dbReference type="PROSITE" id="PS00557">
    <property type="entry name" value="FMN_HYDROXY_ACID_DH_1"/>
    <property type="match status" value="1"/>
</dbReference>
<dbReference type="InterPro" id="IPR037396">
    <property type="entry name" value="FMN_HAD"/>
</dbReference>
<dbReference type="AlphaFoldDB" id="A0A317CPG3"/>
<dbReference type="SUPFAM" id="SSF51395">
    <property type="entry name" value="FMN-linked oxidoreductases"/>
    <property type="match status" value="1"/>
</dbReference>
<feature type="binding site" evidence="7">
    <location>
        <begin position="311"/>
        <end position="315"/>
    </location>
    <ligand>
        <name>FMN</name>
        <dbReference type="ChEBI" id="CHEBI:58210"/>
    </ligand>
</feature>
<dbReference type="GO" id="GO:0010181">
    <property type="term" value="F:FMN binding"/>
    <property type="evidence" value="ECO:0007669"/>
    <property type="project" value="InterPro"/>
</dbReference>
<feature type="binding site" evidence="7">
    <location>
        <position position="283"/>
    </location>
    <ligand>
        <name>glyoxylate</name>
        <dbReference type="ChEBI" id="CHEBI:36655"/>
    </ligand>
</feature>
<feature type="binding site" evidence="7">
    <location>
        <position position="112"/>
    </location>
    <ligand>
        <name>FMN</name>
        <dbReference type="ChEBI" id="CHEBI:58210"/>
    </ligand>
</feature>
<keyword evidence="2 7" id="KW-0285">Flavoprotein</keyword>
<protein>
    <submittedName>
        <fullName evidence="9">Alpha-hydroxy-acid oxidizing enzyme</fullName>
    </submittedName>
</protein>
<name>A0A317CPG3_9GAMM</name>
<dbReference type="EMBL" id="QGKL01000012">
    <property type="protein sequence ID" value="PWQ98260.1"/>
    <property type="molecule type" value="Genomic_DNA"/>
</dbReference>
<evidence type="ECO:0000256" key="7">
    <source>
        <dbReference type="PIRSR" id="PIRSR000138-2"/>
    </source>
</evidence>
<feature type="binding site" evidence="7">
    <location>
        <position position="256"/>
    </location>
    <ligand>
        <name>FMN</name>
        <dbReference type="ChEBI" id="CHEBI:58210"/>
    </ligand>
</feature>
<evidence type="ECO:0000256" key="5">
    <source>
        <dbReference type="ARBA" id="ARBA00024042"/>
    </source>
</evidence>
<evidence type="ECO:0000313" key="9">
    <source>
        <dbReference type="EMBL" id="PWQ98260.1"/>
    </source>
</evidence>